<accession>A0A935IM23</accession>
<dbReference type="InterPro" id="IPR019752">
    <property type="entry name" value="Pyrv/ketoisovalerate_OxRed_cat"/>
</dbReference>
<dbReference type="Pfam" id="PF01558">
    <property type="entry name" value="POR"/>
    <property type="match status" value="1"/>
</dbReference>
<evidence type="ECO:0000259" key="2">
    <source>
        <dbReference type="Pfam" id="PF01558"/>
    </source>
</evidence>
<comment type="caution">
    <text evidence="4">The sequence shown here is derived from an EMBL/GenBank/DDBJ whole genome shotgun (WGS) entry which is preliminary data.</text>
</comment>
<dbReference type="Proteomes" id="UP000726105">
    <property type="component" value="Unassembled WGS sequence"/>
</dbReference>
<dbReference type="GO" id="GO:0016903">
    <property type="term" value="F:oxidoreductase activity, acting on the aldehyde or oxo group of donors"/>
    <property type="evidence" value="ECO:0007669"/>
    <property type="project" value="InterPro"/>
</dbReference>
<feature type="domain" description="Pyruvate/ketoisovalerate oxidoreductase catalytic" evidence="2">
    <location>
        <begin position="29"/>
        <end position="207"/>
    </location>
</feature>
<proteinExistence type="predicted"/>
<dbReference type="PANTHER" id="PTHR43854">
    <property type="entry name" value="INDOLEPYRUVATE OXIDOREDUCTASE SUBUNIT IORB"/>
    <property type="match status" value="1"/>
</dbReference>
<sequence length="223" mass="23095">MCEPLPGALPDTLPDALPDTLDIALVGVGGQGTILASNVLAELGMAAGYDVKKAEVHGMSQRGGSVVSHVRWGPEVFSPIIPAGGADILVAFEKMEAARYAALLAPGGTAIVNDFAIEPITVITGGAHYPDDAAIEAAFADGGQRLMWIHGARVAEELGNKFVANVVLLGALSTLLGLPEAAWAAVLDRRVKAAHLEINHRAFAAGRAEMSAPAPTRPQPQTR</sequence>
<dbReference type="AlphaFoldDB" id="A0A935IM23"/>
<keyword evidence="1" id="KW-0560">Oxidoreductase</keyword>
<dbReference type="Gene3D" id="3.40.920.10">
    <property type="entry name" value="Pyruvate-ferredoxin oxidoreductase, PFOR, domain III"/>
    <property type="match status" value="1"/>
</dbReference>
<dbReference type="SUPFAM" id="SSF53323">
    <property type="entry name" value="Pyruvate-ferredoxin oxidoreductase, PFOR, domain III"/>
    <property type="match status" value="1"/>
</dbReference>
<dbReference type="InterPro" id="IPR002869">
    <property type="entry name" value="Pyrv_flavodox_OxRed_cen"/>
</dbReference>
<dbReference type="PANTHER" id="PTHR43854:SF1">
    <property type="entry name" value="INDOLEPYRUVATE OXIDOREDUCTASE SUBUNIT IORB"/>
    <property type="match status" value="1"/>
</dbReference>
<dbReference type="Proteomes" id="UP000718281">
    <property type="component" value="Unassembled WGS sequence"/>
</dbReference>
<evidence type="ECO:0000313" key="5">
    <source>
        <dbReference type="Proteomes" id="UP000718281"/>
    </source>
</evidence>
<evidence type="ECO:0000313" key="4">
    <source>
        <dbReference type="EMBL" id="MBK7272693.1"/>
    </source>
</evidence>
<reference evidence="5 6" key="1">
    <citation type="submission" date="2020-10" db="EMBL/GenBank/DDBJ databases">
        <title>Connecting structure to function with the recovery of over 1000 high-quality activated sludge metagenome-assembled genomes encoding full-length rRNA genes using long-read sequencing.</title>
        <authorList>
            <person name="Singleton C.M."/>
            <person name="Petriglieri F."/>
            <person name="Kristensen J.M."/>
            <person name="Kirkegaard R.H."/>
            <person name="Michaelsen T.Y."/>
            <person name="Andersen M.H."/>
            <person name="Karst S.M."/>
            <person name="Dueholm M.S."/>
            <person name="Nielsen P.H."/>
            <person name="Albertsen M."/>
        </authorList>
    </citation>
    <scope>NUCLEOTIDE SEQUENCE [LARGE SCALE GENOMIC DNA]</scope>
    <source>
        <strain evidence="3">AalE_18-Q3-R2-46_BAT3C.188</strain>
        <strain evidence="4">Ega_18-Q3-R5-49_MAXAC.001</strain>
    </source>
</reference>
<evidence type="ECO:0000256" key="1">
    <source>
        <dbReference type="ARBA" id="ARBA00023002"/>
    </source>
</evidence>
<dbReference type="EMBL" id="JADJIB010000002">
    <property type="protein sequence ID" value="MBK7272693.1"/>
    <property type="molecule type" value="Genomic_DNA"/>
</dbReference>
<name>A0A935IM23_9MICO</name>
<evidence type="ECO:0000313" key="3">
    <source>
        <dbReference type="EMBL" id="MBK6300365.1"/>
    </source>
</evidence>
<gene>
    <name evidence="3" type="ORF">IPF40_04660</name>
    <name evidence="4" type="ORF">IPI13_05830</name>
</gene>
<organism evidence="4 6">
    <name type="scientific">Candidatus Phosphoribacter hodrii</name>
    <dbReference type="NCBI Taxonomy" id="2953743"/>
    <lineage>
        <taxon>Bacteria</taxon>
        <taxon>Bacillati</taxon>
        <taxon>Actinomycetota</taxon>
        <taxon>Actinomycetes</taxon>
        <taxon>Micrococcales</taxon>
        <taxon>Dermatophilaceae</taxon>
        <taxon>Candidatus Phosphoribacter</taxon>
    </lineage>
</organism>
<dbReference type="InterPro" id="IPR052198">
    <property type="entry name" value="IorB_Oxidoreductase"/>
</dbReference>
<evidence type="ECO:0000313" key="6">
    <source>
        <dbReference type="Proteomes" id="UP000726105"/>
    </source>
</evidence>
<dbReference type="EMBL" id="JADIXZ010000003">
    <property type="protein sequence ID" value="MBK6300365.1"/>
    <property type="molecule type" value="Genomic_DNA"/>
</dbReference>
<protein>
    <submittedName>
        <fullName evidence="4">Indolepyruvate oxidoreductase subunit beta</fullName>
    </submittedName>
</protein>